<dbReference type="EMBL" id="BAAACZ010000030">
    <property type="protein sequence ID" value="GAA0472123.1"/>
    <property type="molecule type" value="Genomic_DNA"/>
</dbReference>
<dbReference type="RefSeq" id="WP_343785019.1">
    <property type="nucleotide sequence ID" value="NZ_BAAACZ010000030.1"/>
</dbReference>
<organism evidence="1 2">
    <name type="scientific">Alkalibacillus silvisoli</name>
    <dbReference type="NCBI Taxonomy" id="392823"/>
    <lineage>
        <taxon>Bacteria</taxon>
        <taxon>Bacillati</taxon>
        <taxon>Bacillota</taxon>
        <taxon>Bacilli</taxon>
        <taxon>Bacillales</taxon>
        <taxon>Bacillaceae</taxon>
        <taxon>Alkalibacillus</taxon>
    </lineage>
</organism>
<dbReference type="Proteomes" id="UP001500740">
    <property type="component" value="Unassembled WGS sequence"/>
</dbReference>
<evidence type="ECO:0000313" key="2">
    <source>
        <dbReference type="Proteomes" id="UP001500740"/>
    </source>
</evidence>
<accession>A0ABN1AB84</accession>
<name>A0ABN1AB84_9BACI</name>
<evidence type="ECO:0000313" key="1">
    <source>
        <dbReference type="EMBL" id="GAA0472123.1"/>
    </source>
</evidence>
<proteinExistence type="predicted"/>
<comment type="caution">
    <text evidence="1">The sequence shown here is derived from an EMBL/GenBank/DDBJ whole genome shotgun (WGS) entry which is preliminary data.</text>
</comment>
<keyword evidence="2" id="KW-1185">Reference proteome</keyword>
<sequence length="88" mass="10489">MEFFGEIIAGYFDQPNNEFSLQKVKHLDTESRLNEEQVGNLYEYLDQHKDQSDGQVITLYDQLMLHLSHEEINQLIEELDEVRALYRI</sequence>
<protein>
    <submittedName>
        <fullName evidence="1">Uncharacterized protein</fullName>
    </submittedName>
</protein>
<gene>
    <name evidence="1" type="ORF">GCM10008935_30130</name>
</gene>
<reference evidence="1 2" key="1">
    <citation type="journal article" date="2019" name="Int. J. Syst. Evol. Microbiol.">
        <title>The Global Catalogue of Microorganisms (GCM) 10K type strain sequencing project: providing services to taxonomists for standard genome sequencing and annotation.</title>
        <authorList>
            <consortium name="The Broad Institute Genomics Platform"/>
            <consortium name="The Broad Institute Genome Sequencing Center for Infectious Disease"/>
            <person name="Wu L."/>
            <person name="Ma J."/>
        </authorList>
    </citation>
    <scope>NUCLEOTIDE SEQUENCE [LARGE SCALE GENOMIC DNA]</scope>
    <source>
        <strain evidence="1 2">JCM 14193</strain>
    </source>
</reference>